<evidence type="ECO:0000256" key="7">
    <source>
        <dbReference type="ARBA" id="ARBA00022989"/>
    </source>
</evidence>
<protein>
    <recommendedName>
        <fullName evidence="12">ATP synthase complex subunit 8</fullName>
    </recommendedName>
</protein>
<keyword evidence="5 12" id="KW-0812">Transmembrane</keyword>
<evidence type="ECO:0000256" key="6">
    <source>
        <dbReference type="ARBA" id="ARBA00022781"/>
    </source>
</evidence>
<reference evidence="14" key="1">
    <citation type="journal article" date="2016" name="Mitochondrial DNA Part B Resour">
        <title>Complete mitochondrial genomes of Scincella vandenburghi and S. huanrenensis (Squamata: Scincidae).</title>
        <authorList>
            <person name="Park J."/>
            <person name="Koo K.-S."/>
            <person name="Kim I.-H."/>
            <person name="Park D."/>
        </authorList>
    </citation>
    <scope>NUCLEOTIDE SEQUENCE</scope>
</reference>
<keyword evidence="11" id="KW-0066">ATP synthesis</keyword>
<keyword evidence="10 13" id="KW-0472">Membrane</keyword>
<evidence type="ECO:0000256" key="4">
    <source>
        <dbReference type="ARBA" id="ARBA00022547"/>
    </source>
</evidence>
<evidence type="ECO:0000256" key="2">
    <source>
        <dbReference type="ARBA" id="ARBA00008892"/>
    </source>
</evidence>
<accession>A0A1B1YYU3</accession>
<keyword evidence="7 13" id="KW-1133">Transmembrane helix</keyword>
<dbReference type="PANTHER" id="PTHR39937">
    <property type="entry name" value="ATP SYNTHASE PROTEIN 8"/>
    <property type="match status" value="1"/>
</dbReference>
<evidence type="ECO:0000256" key="8">
    <source>
        <dbReference type="ARBA" id="ARBA00023065"/>
    </source>
</evidence>
<dbReference type="InterPro" id="IPR050635">
    <property type="entry name" value="ATPase_protein_8"/>
</dbReference>
<keyword evidence="4 12" id="KW-0138">CF(0)</keyword>
<dbReference type="GeneID" id="28479989"/>
<gene>
    <name evidence="14" type="primary">ATP8</name>
    <name evidence="14" type="ORF">ScVaMp005</name>
</gene>
<keyword evidence="8 12" id="KW-0406">Ion transport</keyword>
<evidence type="ECO:0000256" key="5">
    <source>
        <dbReference type="ARBA" id="ARBA00022692"/>
    </source>
</evidence>
<dbReference type="PANTHER" id="PTHR39937:SF1">
    <property type="entry name" value="ATP SYNTHASE PROTEIN 8"/>
    <property type="match status" value="1"/>
</dbReference>
<dbReference type="InterPro" id="IPR001421">
    <property type="entry name" value="ATP8_metazoa"/>
</dbReference>
<evidence type="ECO:0000256" key="9">
    <source>
        <dbReference type="ARBA" id="ARBA00023128"/>
    </source>
</evidence>
<evidence type="ECO:0000313" key="14">
    <source>
        <dbReference type="EMBL" id="ANX10361.1"/>
    </source>
</evidence>
<evidence type="ECO:0000256" key="1">
    <source>
        <dbReference type="ARBA" id="ARBA00004304"/>
    </source>
</evidence>
<comment type="similarity">
    <text evidence="2 12">Belongs to the ATPase protein 8 family.</text>
</comment>
<evidence type="ECO:0000256" key="3">
    <source>
        <dbReference type="ARBA" id="ARBA00022448"/>
    </source>
</evidence>
<keyword evidence="3 12" id="KW-0813">Transport</keyword>
<evidence type="ECO:0000256" key="10">
    <source>
        <dbReference type="ARBA" id="ARBA00023136"/>
    </source>
</evidence>
<feature type="transmembrane region" description="Helical" evidence="13">
    <location>
        <begin position="6"/>
        <end position="24"/>
    </location>
</feature>
<organism evidence="14">
    <name type="scientific">Scincella vandenburghi</name>
    <name type="common">Tsushima smooth skink</name>
    <dbReference type="NCBI Taxonomy" id="1167960"/>
    <lineage>
        <taxon>Eukaryota</taxon>
        <taxon>Metazoa</taxon>
        <taxon>Chordata</taxon>
        <taxon>Craniata</taxon>
        <taxon>Vertebrata</taxon>
        <taxon>Euteleostomi</taxon>
        <taxon>Lepidosauria</taxon>
        <taxon>Squamata</taxon>
        <taxon>Bifurcata</taxon>
        <taxon>Unidentata</taxon>
        <taxon>Scinciformata</taxon>
        <taxon>Scincidae</taxon>
        <taxon>Sphenomorphinae</taxon>
        <taxon>Scincella</taxon>
    </lineage>
</organism>
<evidence type="ECO:0000256" key="13">
    <source>
        <dbReference type="SAM" id="Phobius"/>
    </source>
</evidence>
<keyword evidence="6 12" id="KW-0375">Hydrogen ion transport</keyword>
<dbReference type="GO" id="GO:0015078">
    <property type="term" value="F:proton transmembrane transporter activity"/>
    <property type="evidence" value="ECO:0007669"/>
    <property type="project" value="InterPro"/>
</dbReference>
<dbReference type="GO" id="GO:0045259">
    <property type="term" value="C:proton-transporting ATP synthase complex"/>
    <property type="evidence" value="ECO:0007669"/>
    <property type="project" value="UniProtKB-KW"/>
</dbReference>
<dbReference type="CTD" id="4509"/>
<comment type="subcellular location">
    <subcellularLocation>
        <location evidence="1 12">Mitochondrion membrane</location>
        <topology evidence="1 12">Single-pass membrane protein</topology>
    </subcellularLocation>
</comment>
<dbReference type="GO" id="GO:0031966">
    <property type="term" value="C:mitochondrial membrane"/>
    <property type="evidence" value="ECO:0007669"/>
    <property type="project" value="UniProtKB-SubCell"/>
</dbReference>
<name>A0A1B1YYU3_9SAUR</name>
<sequence>MPQLNPAPWFFIMLLSWVTLLLIFKMKILFLTPLDNPTTPSHLAHHTTPWNWPWT</sequence>
<dbReference type="RefSeq" id="YP_009271637.1">
    <property type="nucleotide sequence ID" value="NC_030776.1"/>
</dbReference>
<evidence type="ECO:0000256" key="12">
    <source>
        <dbReference type="RuleBase" id="RU003661"/>
    </source>
</evidence>
<evidence type="ECO:0000256" key="11">
    <source>
        <dbReference type="ARBA" id="ARBA00023310"/>
    </source>
</evidence>
<dbReference type="Pfam" id="PF00895">
    <property type="entry name" value="ATP-synt_8"/>
    <property type="match status" value="1"/>
</dbReference>
<proteinExistence type="inferred from homology"/>
<dbReference type="GO" id="GO:0015986">
    <property type="term" value="P:proton motive force-driven ATP synthesis"/>
    <property type="evidence" value="ECO:0007669"/>
    <property type="project" value="InterPro"/>
</dbReference>
<keyword evidence="9 12" id="KW-0496">Mitochondrion</keyword>
<geneLocation type="mitochondrion" evidence="14"/>
<dbReference type="AlphaFoldDB" id="A0A1B1YYU3"/>
<dbReference type="EMBL" id="KU646826">
    <property type="protein sequence ID" value="ANX10361.1"/>
    <property type="molecule type" value="Genomic_DNA"/>
</dbReference>